<dbReference type="Pfam" id="PF00004">
    <property type="entry name" value="AAA"/>
    <property type="match status" value="2"/>
</dbReference>
<feature type="domain" description="ATPase AAA-type core" evidence="6">
    <location>
        <begin position="1"/>
        <end position="123"/>
    </location>
</feature>
<keyword evidence="3 4" id="KW-0067">ATP-binding</keyword>
<evidence type="ECO:0000256" key="2">
    <source>
        <dbReference type="ARBA" id="ARBA00022741"/>
    </source>
</evidence>
<dbReference type="Gene3D" id="3.40.50.300">
    <property type="entry name" value="P-loop containing nucleotide triphosphate hydrolases"/>
    <property type="match status" value="2"/>
</dbReference>
<feature type="region of interest" description="Disordered" evidence="5">
    <location>
        <begin position="555"/>
        <end position="589"/>
    </location>
</feature>
<dbReference type="PANTHER" id="PTHR23069:SF0">
    <property type="entry name" value="TAT-BINDING HOMOLOG 7"/>
    <property type="match status" value="1"/>
</dbReference>
<dbReference type="OrthoDB" id="5421at2759"/>
<evidence type="ECO:0000256" key="5">
    <source>
        <dbReference type="SAM" id="MobiDB-lite"/>
    </source>
</evidence>
<dbReference type="GO" id="GO:0016887">
    <property type="term" value="F:ATP hydrolysis activity"/>
    <property type="evidence" value="ECO:0007669"/>
    <property type="project" value="InterPro"/>
</dbReference>
<accession>A0A8K0KM97</accession>
<dbReference type="GO" id="GO:0005634">
    <property type="term" value="C:nucleus"/>
    <property type="evidence" value="ECO:0007669"/>
    <property type="project" value="TreeGrafter"/>
</dbReference>
<evidence type="ECO:0000256" key="4">
    <source>
        <dbReference type="RuleBase" id="RU003651"/>
    </source>
</evidence>
<proteinExistence type="inferred from homology"/>
<evidence type="ECO:0000313" key="8">
    <source>
        <dbReference type="EMBL" id="KAG8234838.1"/>
    </source>
</evidence>
<feature type="domain" description="AAA ATPase AAA+ lid" evidence="7">
    <location>
        <begin position="149"/>
        <end position="185"/>
    </location>
</feature>
<dbReference type="InterPro" id="IPR045199">
    <property type="entry name" value="ATAD2-like"/>
</dbReference>
<reference evidence="8" key="1">
    <citation type="submission" date="2013-04" db="EMBL/GenBank/DDBJ databases">
        <authorList>
            <person name="Qu J."/>
            <person name="Murali S.C."/>
            <person name="Bandaranaike D."/>
            <person name="Bellair M."/>
            <person name="Blankenburg K."/>
            <person name="Chao H."/>
            <person name="Dinh H."/>
            <person name="Doddapaneni H."/>
            <person name="Downs B."/>
            <person name="Dugan-Rocha S."/>
            <person name="Elkadiri S."/>
            <person name="Gnanaolivu R.D."/>
            <person name="Hernandez B."/>
            <person name="Javaid M."/>
            <person name="Jayaseelan J.C."/>
            <person name="Lee S."/>
            <person name="Li M."/>
            <person name="Ming W."/>
            <person name="Munidasa M."/>
            <person name="Muniz J."/>
            <person name="Nguyen L."/>
            <person name="Ongeri F."/>
            <person name="Osuji N."/>
            <person name="Pu L.-L."/>
            <person name="Puazo M."/>
            <person name="Qu C."/>
            <person name="Quiroz J."/>
            <person name="Raj R."/>
            <person name="Weissenberger G."/>
            <person name="Xin Y."/>
            <person name="Zou X."/>
            <person name="Han Y."/>
            <person name="Richards S."/>
            <person name="Worley K."/>
            <person name="Muzny D."/>
            <person name="Gibbs R."/>
        </authorList>
    </citation>
    <scope>NUCLEOTIDE SEQUENCE</scope>
    <source>
        <strain evidence="8">Sampled in the wild</strain>
    </source>
</reference>
<keyword evidence="2 4" id="KW-0547">Nucleotide-binding</keyword>
<dbReference type="PANTHER" id="PTHR23069">
    <property type="entry name" value="AAA DOMAIN-CONTAINING"/>
    <property type="match status" value="1"/>
</dbReference>
<feature type="region of interest" description="Disordered" evidence="5">
    <location>
        <begin position="480"/>
        <end position="507"/>
    </location>
</feature>
<dbReference type="AlphaFoldDB" id="A0A8K0KM97"/>
<dbReference type="InterPro" id="IPR027417">
    <property type="entry name" value="P-loop_NTPase"/>
</dbReference>
<feature type="non-terminal residue" evidence="8">
    <location>
        <position position="1"/>
    </location>
</feature>
<name>A0A8K0KM97_LADFU</name>
<feature type="compositionally biased region" description="Basic and acidic residues" evidence="5">
    <location>
        <begin position="556"/>
        <end position="565"/>
    </location>
</feature>
<dbReference type="PROSITE" id="PS00674">
    <property type="entry name" value="AAA"/>
    <property type="match status" value="1"/>
</dbReference>
<comment type="caution">
    <text evidence="8">The sequence shown here is derived from an EMBL/GenBank/DDBJ whole genome shotgun (WGS) entry which is preliminary data.</text>
</comment>
<dbReference type="GO" id="GO:0003682">
    <property type="term" value="F:chromatin binding"/>
    <property type="evidence" value="ECO:0007669"/>
    <property type="project" value="TreeGrafter"/>
</dbReference>
<sequence>MIAGALASECSRANKKVSFFIRKGAECLSKWVGESENHLRELFEKAQEVRPTIIFFDEIDGLAPIRTTPDQVHSSVVSTLLALMDGLQSKGQVVVIGATNRIDAIDPALRRPGRFDHELYFPLPDFKARYEILMVHSKSFSEDVDTKFMKYLAADTEGYCGADLQALCSEAVMSSLRRQFPQIYTSSHPIDINIPVLQVDQSDFHKAKSSIVPASFRVSYSPRKKLPSKIRSLLGHTLCKAMSSLKNTSLSYHLLSKNSQRKYDGASKDPEYQIKTNSECGQNGLKNCIHFLLVGSAEQGQTDYLGPAILHCLEELPVTTIDIASLFETSGSPEETIIQRIRGTRKNLPGILYLPDIGSWWQIADDATKAVFLAMIRELDSADLPVLVLATANSPYDSLPPEFHELFSMIQDQVFAMENPTEKSRRKFFSYLFKKAIVVPTMKSSSDSNRNQVLSIKVKENLPLTEHPKISVDGKRCRRVRRNTLPTSSSEESYDGKKGKNVLKKRKHKSSKLCTKDKIAKLSDNCAESYLKENDSFQLTPPLIEDSNENINLRKISKDEEKVPQDDDCSYDCEVRPSSSYSSTSLDYG</sequence>
<dbReference type="GO" id="GO:0006337">
    <property type="term" value="P:nucleosome disassembly"/>
    <property type="evidence" value="ECO:0007669"/>
    <property type="project" value="TreeGrafter"/>
</dbReference>
<organism evidence="8 9">
    <name type="scientific">Ladona fulva</name>
    <name type="common">Scarce chaser dragonfly</name>
    <name type="synonym">Libellula fulva</name>
    <dbReference type="NCBI Taxonomy" id="123851"/>
    <lineage>
        <taxon>Eukaryota</taxon>
        <taxon>Metazoa</taxon>
        <taxon>Ecdysozoa</taxon>
        <taxon>Arthropoda</taxon>
        <taxon>Hexapoda</taxon>
        <taxon>Insecta</taxon>
        <taxon>Pterygota</taxon>
        <taxon>Palaeoptera</taxon>
        <taxon>Odonata</taxon>
        <taxon>Epiprocta</taxon>
        <taxon>Anisoptera</taxon>
        <taxon>Libelluloidea</taxon>
        <taxon>Libellulidae</taxon>
        <taxon>Ladona</taxon>
    </lineage>
</organism>
<evidence type="ECO:0000256" key="1">
    <source>
        <dbReference type="ARBA" id="ARBA00006914"/>
    </source>
</evidence>
<evidence type="ECO:0000313" key="9">
    <source>
        <dbReference type="Proteomes" id="UP000792457"/>
    </source>
</evidence>
<protein>
    <submittedName>
        <fullName evidence="8">Uncharacterized protein</fullName>
    </submittedName>
</protein>
<dbReference type="InterPro" id="IPR003959">
    <property type="entry name" value="ATPase_AAA_core"/>
</dbReference>
<dbReference type="GO" id="GO:0006334">
    <property type="term" value="P:nucleosome assembly"/>
    <property type="evidence" value="ECO:0007669"/>
    <property type="project" value="TreeGrafter"/>
</dbReference>
<dbReference type="GO" id="GO:0045815">
    <property type="term" value="P:transcription initiation-coupled chromatin remodeling"/>
    <property type="evidence" value="ECO:0007669"/>
    <property type="project" value="TreeGrafter"/>
</dbReference>
<dbReference type="Gene3D" id="1.10.8.60">
    <property type="match status" value="1"/>
</dbReference>
<gene>
    <name evidence="8" type="ORF">J437_LFUL014687</name>
</gene>
<dbReference type="FunFam" id="3.40.50.300:FF:000061">
    <property type="entry name" value="ATPase family, AAA domain-containing 2"/>
    <property type="match status" value="1"/>
</dbReference>
<dbReference type="GO" id="GO:0042393">
    <property type="term" value="F:histone binding"/>
    <property type="evidence" value="ECO:0007669"/>
    <property type="project" value="TreeGrafter"/>
</dbReference>
<dbReference type="EMBL" id="KZ308850">
    <property type="protein sequence ID" value="KAG8234838.1"/>
    <property type="molecule type" value="Genomic_DNA"/>
</dbReference>
<dbReference type="Proteomes" id="UP000792457">
    <property type="component" value="Unassembled WGS sequence"/>
</dbReference>
<keyword evidence="9" id="KW-1185">Reference proteome</keyword>
<evidence type="ECO:0000259" key="7">
    <source>
        <dbReference type="Pfam" id="PF17862"/>
    </source>
</evidence>
<evidence type="ECO:0000259" key="6">
    <source>
        <dbReference type="Pfam" id="PF00004"/>
    </source>
</evidence>
<dbReference type="Pfam" id="PF17862">
    <property type="entry name" value="AAA_lid_3"/>
    <property type="match status" value="1"/>
</dbReference>
<feature type="compositionally biased region" description="Low complexity" evidence="5">
    <location>
        <begin position="578"/>
        <end position="589"/>
    </location>
</feature>
<dbReference type="GO" id="GO:0005524">
    <property type="term" value="F:ATP binding"/>
    <property type="evidence" value="ECO:0007669"/>
    <property type="project" value="UniProtKB-KW"/>
</dbReference>
<reference evidence="8" key="2">
    <citation type="submission" date="2017-10" db="EMBL/GenBank/DDBJ databases">
        <title>Ladona fulva Genome sequencing and assembly.</title>
        <authorList>
            <person name="Murali S."/>
            <person name="Richards S."/>
            <person name="Bandaranaike D."/>
            <person name="Bellair M."/>
            <person name="Blankenburg K."/>
            <person name="Chao H."/>
            <person name="Dinh H."/>
            <person name="Doddapaneni H."/>
            <person name="Dugan-Rocha S."/>
            <person name="Elkadiri S."/>
            <person name="Gnanaolivu R."/>
            <person name="Hernandez B."/>
            <person name="Skinner E."/>
            <person name="Javaid M."/>
            <person name="Lee S."/>
            <person name="Li M."/>
            <person name="Ming W."/>
            <person name="Munidasa M."/>
            <person name="Muniz J."/>
            <person name="Nguyen L."/>
            <person name="Hughes D."/>
            <person name="Osuji N."/>
            <person name="Pu L.-L."/>
            <person name="Puazo M."/>
            <person name="Qu C."/>
            <person name="Quiroz J."/>
            <person name="Raj R."/>
            <person name="Weissenberger G."/>
            <person name="Xin Y."/>
            <person name="Zou X."/>
            <person name="Han Y."/>
            <person name="Worley K."/>
            <person name="Muzny D."/>
            <person name="Gibbs R."/>
        </authorList>
    </citation>
    <scope>NUCLEOTIDE SEQUENCE</scope>
    <source>
        <strain evidence="8">Sampled in the wild</strain>
    </source>
</reference>
<dbReference type="InterPro" id="IPR003960">
    <property type="entry name" value="ATPase_AAA_CS"/>
</dbReference>
<feature type="domain" description="ATPase AAA-type core" evidence="6">
    <location>
        <begin position="292"/>
        <end position="407"/>
    </location>
</feature>
<dbReference type="SUPFAM" id="SSF52540">
    <property type="entry name" value="P-loop containing nucleoside triphosphate hydrolases"/>
    <property type="match status" value="2"/>
</dbReference>
<evidence type="ECO:0000256" key="3">
    <source>
        <dbReference type="ARBA" id="ARBA00022840"/>
    </source>
</evidence>
<dbReference type="InterPro" id="IPR041569">
    <property type="entry name" value="AAA_lid_3"/>
</dbReference>
<comment type="similarity">
    <text evidence="1 4">Belongs to the AAA ATPase family.</text>
</comment>